<keyword evidence="3" id="KW-0808">Transferase</keyword>
<dbReference type="InterPro" id="IPR028098">
    <property type="entry name" value="Glyco_trans_4-like_N"/>
</dbReference>
<sequence>MATLLFIGHEATLTGAPFTQLHLINWIRKNTDHEVVLLLMWGGGLEAEFAKLAEVHVLEQGKPAVTIRERALAKLDRLTQYRRKQMVRSIARRKPDMLFANSAVSLALAVEMKAALHIPLVMNVHELENSFFFLSKEEFSKNTAQVDFFIPGSYAVKEYFATFCPIPAERVGVVYDFIESEVRGTSTAHDIRHAHGIPAEAKLVGAIGSLIWRKGADLFIQVARHVLRTDPDVYFVWVGGQPSDYHYKELVRDIRLIGLTDRILFVGGKSDLKGYYEAFDVLLLTSREDPFPLVCLEAAQIGTPLVCFANAGGMPEFVRDDAGFVVPYLDVEQMAEKTRLLLNTPDLARQRGQTGCRRVRAEHTIATIGPQMYEVIERFLR</sequence>
<evidence type="ECO:0000313" key="3">
    <source>
        <dbReference type="EMBL" id="RIY09514.1"/>
    </source>
</evidence>
<feature type="domain" description="Glycosyl transferase family 1" evidence="1">
    <location>
        <begin position="191"/>
        <end position="355"/>
    </location>
</feature>
<evidence type="ECO:0000259" key="1">
    <source>
        <dbReference type="Pfam" id="PF00534"/>
    </source>
</evidence>
<dbReference type="Pfam" id="PF13439">
    <property type="entry name" value="Glyco_transf_4"/>
    <property type="match status" value="1"/>
</dbReference>
<name>A0A418QWL0_9BACT</name>
<feature type="domain" description="Glycosyltransferase subfamily 4-like N-terminal" evidence="2">
    <location>
        <begin position="31"/>
        <end position="179"/>
    </location>
</feature>
<dbReference type="Pfam" id="PF00534">
    <property type="entry name" value="Glycos_transf_1"/>
    <property type="match status" value="1"/>
</dbReference>
<reference evidence="3 4" key="2">
    <citation type="submission" date="2019-01" db="EMBL/GenBank/DDBJ databases">
        <title>Hymenobacter humicola sp. nov., isolated from soils in Antarctica.</title>
        <authorList>
            <person name="Sedlacek I."/>
            <person name="Holochova P."/>
            <person name="Kralova S."/>
            <person name="Pantucek R."/>
            <person name="Stankova E."/>
            <person name="Vrbovska V."/>
            <person name="Kristofova L."/>
            <person name="Svec P."/>
            <person name="Busse H.-J."/>
        </authorList>
    </citation>
    <scope>NUCLEOTIDE SEQUENCE [LARGE SCALE GENOMIC DNA]</scope>
    <source>
        <strain evidence="3 4">CCM 8852</strain>
    </source>
</reference>
<dbReference type="CDD" id="cd03801">
    <property type="entry name" value="GT4_PimA-like"/>
    <property type="match status" value="1"/>
</dbReference>
<organism evidence="3 4">
    <name type="scientific">Hymenobacter rubripertinctus</name>
    <dbReference type="NCBI Taxonomy" id="2029981"/>
    <lineage>
        <taxon>Bacteria</taxon>
        <taxon>Pseudomonadati</taxon>
        <taxon>Bacteroidota</taxon>
        <taxon>Cytophagia</taxon>
        <taxon>Cytophagales</taxon>
        <taxon>Hymenobacteraceae</taxon>
        <taxon>Hymenobacter</taxon>
    </lineage>
</organism>
<dbReference type="AlphaFoldDB" id="A0A418QWL0"/>
<dbReference type="GO" id="GO:0016757">
    <property type="term" value="F:glycosyltransferase activity"/>
    <property type="evidence" value="ECO:0007669"/>
    <property type="project" value="InterPro"/>
</dbReference>
<comment type="caution">
    <text evidence="3">The sequence shown here is derived from an EMBL/GenBank/DDBJ whole genome shotgun (WGS) entry which is preliminary data.</text>
</comment>
<accession>A0A418QWL0</accession>
<evidence type="ECO:0000313" key="4">
    <source>
        <dbReference type="Proteomes" id="UP000284250"/>
    </source>
</evidence>
<dbReference type="PANTHER" id="PTHR12526">
    <property type="entry name" value="GLYCOSYLTRANSFERASE"/>
    <property type="match status" value="1"/>
</dbReference>
<proteinExistence type="predicted"/>
<dbReference type="OrthoDB" id="655095at2"/>
<dbReference type="SUPFAM" id="SSF53756">
    <property type="entry name" value="UDP-Glycosyltransferase/glycogen phosphorylase"/>
    <property type="match status" value="1"/>
</dbReference>
<dbReference type="InterPro" id="IPR001296">
    <property type="entry name" value="Glyco_trans_1"/>
</dbReference>
<dbReference type="RefSeq" id="WP_119656016.1">
    <property type="nucleotide sequence ID" value="NZ_JBHUOI010000044.1"/>
</dbReference>
<protein>
    <submittedName>
        <fullName evidence="3">Glycosyltransferase family 1 protein</fullName>
    </submittedName>
</protein>
<dbReference type="EMBL" id="QYCN01000016">
    <property type="protein sequence ID" value="RIY09514.1"/>
    <property type="molecule type" value="Genomic_DNA"/>
</dbReference>
<dbReference type="Proteomes" id="UP000284250">
    <property type="component" value="Unassembled WGS sequence"/>
</dbReference>
<reference evidence="3 4" key="1">
    <citation type="submission" date="2018-09" db="EMBL/GenBank/DDBJ databases">
        <authorList>
            <person name="Zeman M."/>
            <person name="Pardy F."/>
        </authorList>
    </citation>
    <scope>NUCLEOTIDE SEQUENCE [LARGE SCALE GENOMIC DNA]</scope>
    <source>
        <strain evidence="3 4">CCM 8852</strain>
    </source>
</reference>
<keyword evidence="4" id="KW-1185">Reference proteome</keyword>
<gene>
    <name evidence="3" type="ORF">D0T11_11885</name>
</gene>
<evidence type="ECO:0000259" key="2">
    <source>
        <dbReference type="Pfam" id="PF13439"/>
    </source>
</evidence>
<dbReference type="Gene3D" id="3.40.50.2000">
    <property type="entry name" value="Glycogen Phosphorylase B"/>
    <property type="match status" value="2"/>
</dbReference>